<dbReference type="PANTHER" id="PTHR30582:SF2">
    <property type="entry name" value="L,D-TRANSPEPTIDASE YCIB-RELATED"/>
    <property type="match status" value="1"/>
</dbReference>
<keyword evidence="2" id="KW-0808">Transferase</keyword>
<gene>
    <name evidence="9" type="ORF">P2L57_08030</name>
</gene>
<dbReference type="SUPFAM" id="SSF141523">
    <property type="entry name" value="L,D-transpeptidase catalytic domain-like"/>
    <property type="match status" value="1"/>
</dbReference>
<evidence type="ECO:0000256" key="2">
    <source>
        <dbReference type="ARBA" id="ARBA00022679"/>
    </source>
</evidence>
<dbReference type="Gene3D" id="2.40.440.10">
    <property type="entry name" value="L,D-transpeptidase catalytic domain-like"/>
    <property type="match status" value="1"/>
</dbReference>
<name>A0ABT5YVP0_9ACTN</name>
<feature type="active site" description="Proton donor/acceptor" evidence="7">
    <location>
        <position position="374"/>
    </location>
</feature>
<evidence type="ECO:0000256" key="1">
    <source>
        <dbReference type="ARBA" id="ARBA00004752"/>
    </source>
</evidence>
<keyword evidence="5" id="KW-0012">Acyltransferase</keyword>
<evidence type="ECO:0000256" key="4">
    <source>
        <dbReference type="ARBA" id="ARBA00022984"/>
    </source>
</evidence>
<keyword evidence="3 7" id="KW-0133">Cell shape</keyword>
<comment type="caution">
    <text evidence="9">The sequence shown here is derived from an EMBL/GenBank/DDBJ whole genome shotgun (WGS) entry which is preliminary data.</text>
</comment>
<dbReference type="Pfam" id="PF03734">
    <property type="entry name" value="YkuD"/>
    <property type="match status" value="1"/>
</dbReference>
<evidence type="ECO:0000256" key="6">
    <source>
        <dbReference type="ARBA" id="ARBA00023316"/>
    </source>
</evidence>
<evidence type="ECO:0000259" key="8">
    <source>
        <dbReference type="PROSITE" id="PS52029"/>
    </source>
</evidence>
<dbReference type="EMBL" id="JARHTQ010000004">
    <property type="protein sequence ID" value="MDF2255671.1"/>
    <property type="molecule type" value="Genomic_DNA"/>
</dbReference>
<sequence>MYRLASRASWVATESADRVSLELSRCAQGDRGAGALIRTVGGFKGTVASRKRAAAAAVWLSALALGVSACSTPAHGQGSGSTATAVDPAKITVTLAKDSSGDVVPDKPVKIGVQDGKLASVTVTDSKGDAIPGALDAASGAWTPSSPFGVGLNYTLRASATTPGHNGRPATQQVNFTVETPGKAMELDSITPGKGAVVGVAMPVSIVFSHPVADSAKAAVEKQLKVTTSPAVTGSWHWFGDERVDWRPQQFWKSGTHVTVDANLNGVNDGNGRYGTHNYEHSFTIGTDVEAVSDTASHKLNVYQDGKLIRSLAADSGKAGFSTWGGTMAVIDKEPMVEMTSCSVGIQCDKNGPNYYDLKLPWDVHLTDSGTYVHYSTGDTDPGVDNNSHGCIHLSLDDAKWFYNLVKQGDPVTVKGEPKDAAPDNGYADYNLGWAQWTAGSALHS</sequence>
<feature type="domain" description="L,D-TPase catalytic" evidence="8">
    <location>
        <begin position="289"/>
        <end position="415"/>
    </location>
</feature>
<evidence type="ECO:0000256" key="7">
    <source>
        <dbReference type="PROSITE-ProRule" id="PRU01373"/>
    </source>
</evidence>
<evidence type="ECO:0000256" key="5">
    <source>
        <dbReference type="ARBA" id="ARBA00023315"/>
    </source>
</evidence>
<dbReference type="InterPro" id="IPR038063">
    <property type="entry name" value="Transpep_catalytic_dom"/>
</dbReference>
<feature type="active site" description="Nucleophile" evidence="7">
    <location>
        <position position="391"/>
    </location>
</feature>
<dbReference type="PANTHER" id="PTHR30582">
    <property type="entry name" value="L,D-TRANSPEPTIDASE"/>
    <property type="match status" value="1"/>
</dbReference>
<organism evidence="9 10">
    <name type="scientific">Streptantibioticus ferralitis</name>
    <dbReference type="NCBI Taxonomy" id="236510"/>
    <lineage>
        <taxon>Bacteria</taxon>
        <taxon>Bacillati</taxon>
        <taxon>Actinomycetota</taxon>
        <taxon>Actinomycetes</taxon>
        <taxon>Kitasatosporales</taxon>
        <taxon>Streptomycetaceae</taxon>
        <taxon>Streptantibioticus</taxon>
    </lineage>
</organism>
<keyword evidence="4 7" id="KW-0573">Peptidoglycan synthesis</keyword>
<evidence type="ECO:0000313" key="9">
    <source>
        <dbReference type="EMBL" id="MDF2255671.1"/>
    </source>
</evidence>
<dbReference type="CDD" id="cd16913">
    <property type="entry name" value="YkuD_like"/>
    <property type="match status" value="1"/>
</dbReference>
<comment type="pathway">
    <text evidence="1 7">Cell wall biogenesis; peptidoglycan biosynthesis.</text>
</comment>
<accession>A0ABT5YVP0</accession>
<dbReference type="Gene3D" id="2.60.40.3710">
    <property type="match status" value="1"/>
</dbReference>
<keyword evidence="6 7" id="KW-0961">Cell wall biogenesis/degradation</keyword>
<evidence type="ECO:0000313" key="10">
    <source>
        <dbReference type="Proteomes" id="UP001220022"/>
    </source>
</evidence>
<dbReference type="Gene3D" id="2.60.40.3780">
    <property type="match status" value="1"/>
</dbReference>
<evidence type="ECO:0000256" key="3">
    <source>
        <dbReference type="ARBA" id="ARBA00022960"/>
    </source>
</evidence>
<dbReference type="PROSITE" id="PS52029">
    <property type="entry name" value="LD_TPASE"/>
    <property type="match status" value="1"/>
</dbReference>
<dbReference type="Proteomes" id="UP001220022">
    <property type="component" value="Unassembled WGS sequence"/>
</dbReference>
<reference evidence="9 10" key="1">
    <citation type="submission" date="2023-03" db="EMBL/GenBank/DDBJ databases">
        <title>Draft genome sequence of type strain Streptomyces ferralitis JCM 14344.</title>
        <authorList>
            <person name="Klaysubun C."/>
            <person name="Duangmal K."/>
        </authorList>
    </citation>
    <scope>NUCLEOTIDE SEQUENCE [LARGE SCALE GENOMIC DNA]</scope>
    <source>
        <strain evidence="9 10">JCM 14344</strain>
    </source>
</reference>
<dbReference type="InterPro" id="IPR050979">
    <property type="entry name" value="LD-transpeptidase"/>
</dbReference>
<keyword evidence="10" id="KW-1185">Reference proteome</keyword>
<dbReference type="Pfam" id="PF17964">
    <property type="entry name" value="Big_10"/>
    <property type="match status" value="1"/>
</dbReference>
<dbReference type="InterPro" id="IPR041280">
    <property type="entry name" value="Big_10"/>
</dbReference>
<dbReference type="CDD" id="cd13432">
    <property type="entry name" value="LDT_IgD_like_2"/>
    <property type="match status" value="1"/>
</dbReference>
<protein>
    <submittedName>
        <fullName evidence="9">Ig-like domain-containing protein</fullName>
    </submittedName>
</protein>
<proteinExistence type="predicted"/>
<dbReference type="InterPro" id="IPR005490">
    <property type="entry name" value="LD_TPept_cat_dom"/>
</dbReference>